<evidence type="ECO:0000256" key="1">
    <source>
        <dbReference type="ARBA" id="ARBA00001933"/>
    </source>
</evidence>
<comment type="cofactor">
    <cofactor evidence="1 3">
        <name>pyridoxal 5'-phosphate</name>
        <dbReference type="ChEBI" id="CHEBI:597326"/>
    </cofactor>
</comment>
<dbReference type="Gene3D" id="3.90.1150.10">
    <property type="entry name" value="Aspartate Aminotransferase, domain 1"/>
    <property type="match status" value="1"/>
</dbReference>
<dbReference type="SUPFAM" id="SSF53383">
    <property type="entry name" value="PLP-dependent transferases"/>
    <property type="match status" value="1"/>
</dbReference>
<dbReference type="GO" id="GO:0003962">
    <property type="term" value="F:cystathionine gamma-synthase activity"/>
    <property type="evidence" value="ECO:0007669"/>
    <property type="project" value="TreeGrafter"/>
</dbReference>
<dbReference type="InterPro" id="IPR015424">
    <property type="entry name" value="PyrdxlP-dep_Trfase"/>
</dbReference>
<keyword evidence="2 3" id="KW-0663">Pyridoxal phosphate</keyword>
<protein>
    <recommendedName>
        <fullName evidence="6">Cystathionine gamma-synthase</fullName>
    </recommendedName>
</protein>
<dbReference type="GO" id="GO:0030170">
    <property type="term" value="F:pyridoxal phosphate binding"/>
    <property type="evidence" value="ECO:0007669"/>
    <property type="project" value="InterPro"/>
</dbReference>
<comment type="similarity">
    <text evidence="3">Belongs to the trans-sulfuration enzymes family.</text>
</comment>
<dbReference type="AlphaFoldDB" id="A0A8H4ECB2"/>
<dbReference type="EMBL" id="JAAAPX010000173">
    <property type="protein sequence ID" value="KAF4227625.1"/>
    <property type="molecule type" value="Genomic_DNA"/>
</dbReference>
<dbReference type="OrthoDB" id="10047078at2759"/>
<keyword evidence="5" id="KW-1185">Reference proteome</keyword>
<evidence type="ECO:0000313" key="5">
    <source>
        <dbReference type="Proteomes" id="UP000653565"/>
    </source>
</evidence>
<evidence type="ECO:0000313" key="4">
    <source>
        <dbReference type="EMBL" id="KAF4227625.1"/>
    </source>
</evidence>
<dbReference type="InterPro" id="IPR015422">
    <property type="entry name" value="PyrdxlP-dep_Trfase_small"/>
</dbReference>
<evidence type="ECO:0008006" key="6">
    <source>
        <dbReference type="Google" id="ProtNLM"/>
    </source>
</evidence>
<evidence type="ECO:0000256" key="2">
    <source>
        <dbReference type="ARBA" id="ARBA00022898"/>
    </source>
</evidence>
<dbReference type="Proteomes" id="UP000653565">
    <property type="component" value="Unassembled WGS sequence"/>
</dbReference>
<comment type="caution">
    <text evidence="4">The sequence shown here is derived from an EMBL/GenBank/DDBJ whole genome shotgun (WGS) entry which is preliminary data.</text>
</comment>
<dbReference type="InterPro" id="IPR051750">
    <property type="entry name" value="Trans-sulfuration_enzymes"/>
</dbReference>
<evidence type="ECO:0000256" key="3">
    <source>
        <dbReference type="RuleBase" id="RU362118"/>
    </source>
</evidence>
<name>A0A8H4ECB2_9EURO</name>
<proteinExistence type="inferred from homology"/>
<reference evidence="4" key="1">
    <citation type="journal article" date="2020" name="bioRxiv">
        <title>Genomic and phenotypic heterogeneity of clinical isolates of the human pathogens Aspergillus fumigatus, Aspergillus lentulus and Aspergillus fumigatiaffinis.</title>
        <authorList>
            <person name="dos Santos R.A.C."/>
            <person name="Steenwyk J.L."/>
            <person name="Rivero-Menendez O."/>
            <person name="Mead M.E."/>
            <person name="Silva L.P."/>
            <person name="Bastos R.W."/>
            <person name="Alastruey-Izquierdo A."/>
            <person name="Goldman G.H."/>
            <person name="Rokas A."/>
        </authorList>
    </citation>
    <scope>NUCLEOTIDE SEQUENCE</scope>
    <source>
        <strain evidence="4">CNM-CM6805</strain>
    </source>
</reference>
<dbReference type="Pfam" id="PF01053">
    <property type="entry name" value="Cys_Met_Meta_PP"/>
    <property type="match status" value="1"/>
</dbReference>
<reference evidence="4" key="2">
    <citation type="submission" date="2020-04" db="EMBL/GenBank/DDBJ databases">
        <authorList>
            <person name="Santos R.A.C."/>
            <person name="Steenwyk J.L."/>
            <person name="Rivero-Menendez O."/>
            <person name="Mead M.E."/>
            <person name="Silva L.P."/>
            <person name="Bastos R.W."/>
            <person name="Alastruey-Izquierdo A."/>
            <person name="Goldman G.H."/>
            <person name="Rokas A."/>
        </authorList>
    </citation>
    <scope>NUCLEOTIDE SEQUENCE</scope>
    <source>
        <strain evidence="4">CNM-CM6805</strain>
    </source>
</reference>
<organism evidence="4 5">
    <name type="scientific">Aspergillus fumigatiaffinis</name>
    <dbReference type="NCBI Taxonomy" id="340414"/>
    <lineage>
        <taxon>Eukaryota</taxon>
        <taxon>Fungi</taxon>
        <taxon>Dikarya</taxon>
        <taxon>Ascomycota</taxon>
        <taxon>Pezizomycotina</taxon>
        <taxon>Eurotiomycetes</taxon>
        <taxon>Eurotiomycetidae</taxon>
        <taxon>Eurotiales</taxon>
        <taxon>Aspergillaceae</taxon>
        <taxon>Aspergillus</taxon>
        <taxon>Aspergillus subgen. Fumigati</taxon>
    </lineage>
</organism>
<sequence>MPGLLQPPALGDPIPDREHAISVHFPTWGDVRDYGAGESRVANALRNGYPRSHLHKHNQALFAKCGRDFVTPSEEMVLFPDYQTAEDCKAFITSQRIHSTDAANPEDVSLVLVEFTQAKDSPSIGEHVFFVPRLYGVVHPAGARKVKMTFWRLTGTGISSRLAESCLKRDVTVRRVSAAPPKAPPRAELPVYDVLRKRVADLLDRAPINPGRAQRAKSDDVYLYPSGMAAIYHVHHALPKWRDSDIVMLGFPYELTIKMIDAMGVPHRFLSAGTESDIDELESVLVEKSRIGQKIQSVWCECPNNPMLRTSNLKRVRKLADQYDFIFVVDDTIGSFANVDVMDVADIIVTSLSKYFNGLADVLAGSIFLNPNFPHYPQLKKAFNAEYTNNLYAADAMRLELNSRSYLERFTQQNETASAVVDFLFPYTSDPASTLANVYYPKVCWSRNNYQDVMRPVTEDFTPGYGGFLSVDFDTVAAASAFFDNLPFYKGPSFGADIPIAIPYVQLVLQQEKTWASSHGLSETLVRISVGMVDKSAMLECVKKALQAADATRNA</sequence>
<dbReference type="PANTHER" id="PTHR42699:SF1">
    <property type="entry name" value="CYSTATHIONINE GAMMA-SYNTHASE-RELATED"/>
    <property type="match status" value="1"/>
</dbReference>
<accession>A0A8H4ECB2</accession>
<dbReference type="InterPro" id="IPR015421">
    <property type="entry name" value="PyrdxlP-dep_Trfase_major"/>
</dbReference>
<dbReference type="Gene3D" id="3.40.640.10">
    <property type="entry name" value="Type I PLP-dependent aspartate aminotransferase-like (Major domain)"/>
    <property type="match status" value="1"/>
</dbReference>
<dbReference type="InterPro" id="IPR000277">
    <property type="entry name" value="Cys/Met-Metab_PyrdxlP-dep_enz"/>
</dbReference>
<dbReference type="PANTHER" id="PTHR42699">
    <property type="match status" value="1"/>
</dbReference>
<dbReference type="GO" id="GO:0019346">
    <property type="term" value="P:transsulfuration"/>
    <property type="evidence" value="ECO:0007669"/>
    <property type="project" value="InterPro"/>
</dbReference>
<gene>
    <name evidence="4" type="ORF">CNMCM6805_002796</name>
</gene>